<dbReference type="Pfam" id="PF00248">
    <property type="entry name" value="Aldo_ket_red"/>
    <property type="match status" value="1"/>
</dbReference>
<dbReference type="FunFam" id="3.20.20.100:FF:000004">
    <property type="entry name" value="Oxidoreductase, aldo/keto reductase"/>
    <property type="match status" value="1"/>
</dbReference>
<evidence type="ECO:0000256" key="1">
    <source>
        <dbReference type="ARBA" id="ARBA00023002"/>
    </source>
</evidence>
<reference evidence="3 4" key="1">
    <citation type="submission" date="2006-10" db="EMBL/GenBank/DDBJ databases">
        <title>Complete sequence of Syntrophobacter fumaroxidans MPOB.</title>
        <authorList>
            <consortium name="US DOE Joint Genome Institute"/>
            <person name="Copeland A."/>
            <person name="Lucas S."/>
            <person name="Lapidus A."/>
            <person name="Barry K."/>
            <person name="Detter J.C."/>
            <person name="Glavina del Rio T."/>
            <person name="Hammon N."/>
            <person name="Israni S."/>
            <person name="Pitluck S."/>
            <person name="Goltsman E.G."/>
            <person name="Martinez M."/>
            <person name="Schmutz J."/>
            <person name="Larimer F."/>
            <person name="Land M."/>
            <person name="Hauser L."/>
            <person name="Kyrpides N."/>
            <person name="Kim E."/>
            <person name="Boone D.R."/>
            <person name="Brockman F."/>
            <person name="Culley D."/>
            <person name="Ferry J."/>
            <person name="Gunsalus R."/>
            <person name="McInerney M.J."/>
            <person name="Morrison M."/>
            <person name="Plugge C."/>
            <person name="Rohlin L."/>
            <person name="Scholten J."/>
            <person name="Sieber J."/>
            <person name="Stams A.J.M."/>
            <person name="Worm P."/>
            <person name="Henstra A.M."/>
            <person name="Richardson P."/>
        </authorList>
    </citation>
    <scope>NUCLEOTIDE SEQUENCE [LARGE SCALE GENOMIC DNA]</scope>
    <source>
        <strain evidence="4">DSM 10017 / MPOB</strain>
    </source>
</reference>
<evidence type="ECO:0000313" key="3">
    <source>
        <dbReference type="EMBL" id="ABK17449.1"/>
    </source>
</evidence>
<protein>
    <submittedName>
        <fullName evidence="3">Aldo/keto reductase</fullName>
    </submittedName>
</protein>
<dbReference type="Proteomes" id="UP000001784">
    <property type="component" value="Chromosome"/>
</dbReference>
<dbReference type="CDD" id="cd19084">
    <property type="entry name" value="AKR_AKR11B1-like"/>
    <property type="match status" value="1"/>
</dbReference>
<dbReference type="InterPro" id="IPR050523">
    <property type="entry name" value="AKR_Detox_Biosynth"/>
</dbReference>
<dbReference type="eggNOG" id="COG0667">
    <property type="taxonomic scope" value="Bacteria"/>
</dbReference>
<dbReference type="GO" id="GO:0005829">
    <property type="term" value="C:cytosol"/>
    <property type="evidence" value="ECO:0007669"/>
    <property type="project" value="UniProtKB-ARBA"/>
</dbReference>
<dbReference type="InterPro" id="IPR023210">
    <property type="entry name" value="NADP_OxRdtase_dom"/>
</dbReference>
<keyword evidence="1" id="KW-0560">Oxidoreductase</keyword>
<dbReference type="RefSeq" id="WP_011698619.1">
    <property type="nucleotide sequence ID" value="NC_008554.1"/>
</dbReference>
<dbReference type="EMBL" id="CP000478">
    <property type="protein sequence ID" value="ABK17449.1"/>
    <property type="molecule type" value="Genomic_DNA"/>
</dbReference>
<evidence type="ECO:0000259" key="2">
    <source>
        <dbReference type="Pfam" id="PF00248"/>
    </source>
</evidence>
<evidence type="ECO:0000313" key="4">
    <source>
        <dbReference type="Proteomes" id="UP000001784"/>
    </source>
</evidence>
<dbReference type="AlphaFoldDB" id="A0LJ47"/>
<organism evidence="3 4">
    <name type="scientific">Syntrophobacter fumaroxidans (strain DSM 10017 / MPOB)</name>
    <dbReference type="NCBI Taxonomy" id="335543"/>
    <lineage>
        <taxon>Bacteria</taxon>
        <taxon>Pseudomonadati</taxon>
        <taxon>Thermodesulfobacteriota</taxon>
        <taxon>Syntrophobacteria</taxon>
        <taxon>Syntrophobacterales</taxon>
        <taxon>Syntrophobacteraceae</taxon>
        <taxon>Syntrophobacter</taxon>
    </lineage>
</organism>
<dbReference type="SUPFAM" id="SSF51430">
    <property type="entry name" value="NAD(P)-linked oxidoreductase"/>
    <property type="match status" value="1"/>
</dbReference>
<dbReference type="HOGENOM" id="CLU_023205_2_3_7"/>
<dbReference type="PANTHER" id="PTHR43364:SF4">
    <property type="entry name" value="NAD(P)-LINKED OXIDOREDUCTASE SUPERFAMILY PROTEIN"/>
    <property type="match status" value="1"/>
</dbReference>
<dbReference type="FunCoup" id="A0LJ47">
    <property type="interactions" value="176"/>
</dbReference>
<accession>A0LJ47</accession>
<feature type="domain" description="NADP-dependent oxidoreductase" evidence="2">
    <location>
        <begin position="16"/>
        <end position="309"/>
    </location>
</feature>
<dbReference type="Gene3D" id="3.20.20.100">
    <property type="entry name" value="NADP-dependent oxidoreductase domain"/>
    <property type="match status" value="1"/>
</dbReference>
<keyword evidence="4" id="KW-1185">Reference proteome</keyword>
<dbReference type="OrthoDB" id="5328358at2"/>
<dbReference type="InterPro" id="IPR036812">
    <property type="entry name" value="NAD(P)_OxRdtase_dom_sf"/>
</dbReference>
<proteinExistence type="predicted"/>
<name>A0LJ47_SYNFM</name>
<dbReference type="InterPro" id="IPR018170">
    <property type="entry name" value="Aldo/ket_reductase_CS"/>
</dbReference>
<dbReference type="PANTHER" id="PTHR43364">
    <property type="entry name" value="NADH-SPECIFIC METHYLGLYOXAL REDUCTASE-RELATED"/>
    <property type="match status" value="1"/>
</dbReference>
<dbReference type="PROSITE" id="PS00062">
    <property type="entry name" value="ALDOKETO_REDUCTASE_2"/>
    <property type="match status" value="1"/>
</dbReference>
<gene>
    <name evidence="3" type="ordered locus">Sfum_1762</name>
</gene>
<dbReference type="InParanoid" id="A0LJ47"/>
<sequence>MEKVRYGTTDLDVSVVVLGTWVTGGWAWGGSDERDSVTAILRALELGINFIDTAPVYGFGKSEQIIGKALKEWGNRGDVVLATKCGLEWDEKESIRRNSSPERIFYEIDQSLKRLGVDRIDLYQIHWPDPSVPFEKSMEAFIKLKEQGKIRAIGLSNFNVEQLRGCLDAGPVQSLQPPFNLFEREAEKELLPFCLENGVGTLVYGGLCRGLLSGKFTGDEQFPRGDLRRADPKFKPDRFKQYVKAVDEFRKIAARYHRTPAQFALRWALQQPGVTAVIAGARTAAQVEDNAGVSGWRIEPNDLQTINDILARRIKTPVGPEFMMPRQ</sequence>
<dbReference type="KEGG" id="sfu:Sfum_1762"/>
<dbReference type="GO" id="GO:0016491">
    <property type="term" value="F:oxidoreductase activity"/>
    <property type="evidence" value="ECO:0007669"/>
    <property type="project" value="UniProtKB-KW"/>
</dbReference>
<dbReference type="STRING" id="335543.Sfum_1762"/>